<accession>A0ABS4PND1</accession>
<reference evidence="1 2" key="1">
    <citation type="submission" date="2021-03" db="EMBL/GenBank/DDBJ databases">
        <title>Sequencing the genomes of 1000 actinobacteria strains.</title>
        <authorList>
            <person name="Klenk H.-P."/>
        </authorList>
    </citation>
    <scope>NUCLEOTIDE SEQUENCE [LARGE SCALE GENOMIC DNA]</scope>
    <source>
        <strain evidence="1 2">DSM 45510</strain>
    </source>
</reference>
<proteinExistence type="predicted"/>
<dbReference type="RefSeq" id="WP_209663747.1">
    <property type="nucleotide sequence ID" value="NZ_JAGGMS010000001.1"/>
</dbReference>
<comment type="caution">
    <text evidence="1">The sequence shown here is derived from an EMBL/GenBank/DDBJ whole genome shotgun (WGS) entry which is preliminary data.</text>
</comment>
<sequence length="80" mass="8518">MPLIDTQLWIANPLCQRPDFSGSGTDFVTGFGSGARRRLVDHDRGVMMIGLVAVLFPHPAGLRIDGVLAKGGVVRVEAST</sequence>
<gene>
    <name evidence="1" type="ORF">JOM49_001657</name>
</gene>
<protein>
    <submittedName>
        <fullName evidence="1">Uncharacterized protein</fullName>
    </submittedName>
</protein>
<keyword evidence="2" id="KW-1185">Reference proteome</keyword>
<dbReference type="EMBL" id="JAGGMS010000001">
    <property type="protein sequence ID" value="MBP2180131.1"/>
    <property type="molecule type" value="Genomic_DNA"/>
</dbReference>
<evidence type="ECO:0000313" key="1">
    <source>
        <dbReference type="EMBL" id="MBP2180131.1"/>
    </source>
</evidence>
<name>A0ABS4PND1_9PSEU</name>
<evidence type="ECO:0000313" key="2">
    <source>
        <dbReference type="Proteomes" id="UP000741013"/>
    </source>
</evidence>
<dbReference type="Proteomes" id="UP000741013">
    <property type="component" value="Unassembled WGS sequence"/>
</dbReference>
<organism evidence="1 2">
    <name type="scientific">Amycolatopsis magusensis</name>
    <dbReference type="NCBI Taxonomy" id="882444"/>
    <lineage>
        <taxon>Bacteria</taxon>
        <taxon>Bacillati</taxon>
        <taxon>Actinomycetota</taxon>
        <taxon>Actinomycetes</taxon>
        <taxon>Pseudonocardiales</taxon>
        <taxon>Pseudonocardiaceae</taxon>
        <taxon>Amycolatopsis</taxon>
    </lineage>
</organism>